<reference evidence="1 2" key="1">
    <citation type="journal article" date="2015" name="Genome Biol. Evol.">
        <title>Phylogenomic analyses indicate that early fungi evolved digesting cell walls of algal ancestors of land plants.</title>
        <authorList>
            <person name="Chang Y."/>
            <person name="Wang S."/>
            <person name="Sekimoto S."/>
            <person name="Aerts A.L."/>
            <person name="Choi C."/>
            <person name="Clum A."/>
            <person name="LaButti K.M."/>
            <person name="Lindquist E.A."/>
            <person name="Yee Ngan C."/>
            <person name="Ohm R.A."/>
            <person name="Salamov A.A."/>
            <person name="Grigoriev I.V."/>
            <person name="Spatafora J.W."/>
            <person name="Berbee M.L."/>
        </authorList>
    </citation>
    <scope>NUCLEOTIDE SEQUENCE [LARGE SCALE GENOMIC DNA]</scope>
    <source>
        <strain evidence="1 2">NRRL 1564</strain>
    </source>
</reference>
<evidence type="ECO:0000313" key="1">
    <source>
        <dbReference type="EMBL" id="PIA13202.1"/>
    </source>
</evidence>
<evidence type="ECO:0000313" key="2">
    <source>
        <dbReference type="Proteomes" id="UP000242474"/>
    </source>
</evidence>
<sequence length="127" mass="14584">METYEDLIDKWSNIQAADFGANDVPTEKSSKLLVFVMVLNCNGTLDIVPFWDSKKLSKVQIKQQLQEMLELPNLSVNILTISSNYKCAGFKDEVTCKEYFAEQVSTRNYKKLETDKDISDNTCYIHN</sequence>
<dbReference type="Proteomes" id="UP000242474">
    <property type="component" value="Unassembled WGS sequence"/>
</dbReference>
<dbReference type="AlphaFoldDB" id="A0A2G5B2F6"/>
<keyword evidence="2" id="KW-1185">Reference proteome</keyword>
<accession>A0A2G5B2F6</accession>
<gene>
    <name evidence="1" type="ORF">COEREDRAFT_89779</name>
</gene>
<organism evidence="1 2">
    <name type="scientific">Coemansia reversa (strain ATCC 12441 / NRRL 1564)</name>
    <dbReference type="NCBI Taxonomy" id="763665"/>
    <lineage>
        <taxon>Eukaryota</taxon>
        <taxon>Fungi</taxon>
        <taxon>Fungi incertae sedis</taxon>
        <taxon>Zoopagomycota</taxon>
        <taxon>Kickxellomycotina</taxon>
        <taxon>Kickxellomycetes</taxon>
        <taxon>Kickxellales</taxon>
        <taxon>Kickxellaceae</taxon>
        <taxon>Coemansia</taxon>
    </lineage>
</organism>
<name>A0A2G5B2F6_COERN</name>
<proteinExistence type="predicted"/>
<protein>
    <submittedName>
        <fullName evidence="1">Uncharacterized protein</fullName>
    </submittedName>
</protein>
<dbReference type="EMBL" id="KZ303544">
    <property type="protein sequence ID" value="PIA13202.1"/>
    <property type="molecule type" value="Genomic_DNA"/>
</dbReference>